<feature type="transmembrane region" description="Helical" evidence="8">
    <location>
        <begin position="202"/>
        <end position="228"/>
    </location>
</feature>
<keyword evidence="5 8" id="KW-1133">Transmembrane helix</keyword>
<sequence>MDGLSWRRINCTVAGVLCIIVFIYFTVVTCVIIPWLSYSVPGAFNLLCLSFNTLVALVCFLACVLVDPGRVPDDYVPDAETQTAVVEVKRKSGETRFCQKCSKPKPARSHHCRVCKRCVLRMDHHCPWINNCVGHGNYKAFLLFLLYVNAAIIHALGLLAAHAVYSLRMHTEHREHMIRTGPKATAIGALDNASTGTLRARMIWAGLQTICTAITLPLTIGLVMLFIWNLYLVVTNKTTIEYHEGVTARIQAQRSGQEYEHPYDLGLCGNLHTIFGPKPSYWLLPGVPAFGDGVSFVTAWDRHTADGLLGL</sequence>
<evidence type="ECO:0000256" key="6">
    <source>
        <dbReference type="ARBA" id="ARBA00023136"/>
    </source>
</evidence>
<comment type="domain">
    <text evidence="8">The DHHC domain is required for palmitoyltransferase activity.</text>
</comment>
<protein>
    <recommendedName>
        <fullName evidence="8">S-acyltransferase</fullName>
        <ecNumber evidence="8">2.3.1.225</ecNumber>
    </recommendedName>
    <alternativeName>
        <fullName evidence="8">Palmitoyltransferase</fullName>
    </alternativeName>
</protein>
<keyword evidence="6 8" id="KW-0472">Membrane</keyword>
<comment type="subcellular location">
    <subcellularLocation>
        <location evidence="1">Membrane</location>
        <topology evidence="1">Multi-pass membrane protein</topology>
    </subcellularLocation>
</comment>
<dbReference type="InterPro" id="IPR001594">
    <property type="entry name" value="Palmitoyltrfase_DHHC"/>
</dbReference>
<feature type="transmembrane region" description="Helical" evidence="8">
    <location>
        <begin position="12"/>
        <end position="36"/>
    </location>
</feature>
<evidence type="ECO:0000259" key="9">
    <source>
        <dbReference type="Pfam" id="PF01529"/>
    </source>
</evidence>
<keyword evidence="7 8" id="KW-0012">Acyltransferase</keyword>
<keyword evidence="3 8" id="KW-0808">Transferase</keyword>
<evidence type="ECO:0000256" key="7">
    <source>
        <dbReference type="ARBA" id="ARBA00023315"/>
    </source>
</evidence>
<dbReference type="EC" id="2.3.1.225" evidence="8"/>
<evidence type="ECO:0000256" key="2">
    <source>
        <dbReference type="ARBA" id="ARBA00008574"/>
    </source>
</evidence>
<evidence type="ECO:0000313" key="11">
    <source>
        <dbReference type="Proteomes" id="UP001489004"/>
    </source>
</evidence>
<feature type="transmembrane region" description="Helical" evidence="8">
    <location>
        <begin position="140"/>
        <end position="165"/>
    </location>
</feature>
<dbReference type="EMBL" id="JALJOR010000017">
    <property type="protein sequence ID" value="KAK9804819.1"/>
    <property type="molecule type" value="Genomic_DNA"/>
</dbReference>
<evidence type="ECO:0000256" key="4">
    <source>
        <dbReference type="ARBA" id="ARBA00022692"/>
    </source>
</evidence>
<evidence type="ECO:0000313" key="10">
    <source>
        <dbReference type="EMBL" id="KAK9804819.1"/>
    </source>
</evidence>
<organism evidence="10 11">
    <name type="scientific">[Myrmecia] bisecta</name>
    <dbReference type="NCBI Taxonomy" id="41462"/>
    <lineage>
        <taxon>Eukaryota</taxon>
        <taxon>Viridiplantae</taxon>
        <taxon>Chlorophyta</taxon>
        <taxon>core chlorophytes</taxon>
        <taxon>Trebouxiophyceae</taxon>
        <taxon>Trebouxiales</taxon>
        <taxon>Trebouxiaceae</taxon>
        <taxon>Myrmecia</taxon>
    </lineage>
</organism>
<dbReference type="AlphaFoldDB" id="A0AAW1P3E2"/>
<dbReference type="InterPro" id="IPR039859">
    <property type="entry name" value="PFA4/ZDH16/20/ERF2-like"/>
</dbReference>
<comment type="caution">
    <text evidence="10">The sequence shown here is derived from an EMBL/GenBank/DDBJ whole genome shotgun (WGS) entry which is preliminary data.</text>
</comment>
<dbReference type="Pfam" id="PF01529">
    <property type="entry name" value="DHHC"/>
    <property type="match status" value="1"/>
</dbReference>
<name>A0AAW1P3E2_9CHLO</name>
<evidence type="ECO:0000256" key="8">
    <source>
        <dbReference type="RuleBase" id="RU079119"/>
    </source>
</evidence>
<dbReference type="PROSITE" id="PS50216">
    <property type="entry name" value="DHHC"/>
    <property type="match status" value="1"/>
</dbReference>
<keyword evidence="11" id="KW-1185">Reference proteome</keyword>
<dbReference type="GO" id="GO:0016020">
    <property type="term" value="C:membrane"/>
    <property type="evidence" value="ECO:0007669"/>
    <property type="project" value="UniProtKB-SubCell"/>
</dbReference>
<comment type="similarity">
    <text evidence="2 8">Belongs to the DHHC palmitoyltransferase family.</text>
</comment>
<evidence type="ECO:0000256" key="3">
    <source>
        <dbReference type="ARBA" id="ARBA00022679"/>
    </source>
</evidence>
<dbReference type="PANTHER" id="PTHR12246">
    <property type="entry name" value="PALMITOYLTRANSFERASE ZDHHC16"/>
    <property type="match status" value="1"/>
</dbReference>
<proteinExistence type="inferred from homology"/>
<accession>A0AAW1P3E2</accession>
<reference evidence="10 11" key="1">
    <citation type="journal article" date="2024" name="Nat. Commun.">
        <title>Phylogenomics reveals the evolutionary origins of lichenization in chlorophyte algae.</title>
        <authorList>
            <person name="Puginier C."/>
            <person name="Libourel C."/>
            <person name="Otte J."/>
            <person name="Skaloud P."/>
            <person name="Haon M."/>
            <person name="Grisel S."/>
            <person name="Petersen M."/>
            <person name="Berrin J.G."/>
            <person name="Delaux P.M."/>
            <person name="Dal Grande F."/>
            <person name="Keller J."/>
        </authorList>
    </citation>
    <scope>NUCLEOTIDE SEQUENCE [LARGE SCALE GENOMIC DNA]</scope>
    <source>
        <strain evidence="10 11">SAG 2043</strain>
    </source>
</reference>
<feature type="transmembrane region" description="Helical" evidence="8">
    <location>
        <begin position="42"/>
        <end position="66"/>
    </location>
</feature>
<evidence type="ECO:0000256" key="1">
    <source>
        <dbReference type="ARBA" id="ARBA00004141"/>
    </source>
</evidence>
<gene>
    <name evidence="10" type="ORF">WJX72_007243</name>
</gene>
<comment type="catalytic activity">
    <reaction evidence="8">
        <text>L-cysteinyl-[protein] + hexadecanoyl-CoA = S-hexadecanoyl-L-cysteinyl-[protein] + CoA</text>
        <dbReference type="Rhea" id="RHEA:36683"/>
        <dbReference type="Rhea" id="RHEA-COMP:10131"/>
        <dbReference type="Rhea" id="RHEA-COMP:11032"/>
        <dbReference type="ChEBI" id="CHEBI:29950"/>
        <dbReference type="ChEBI" id="CHEBI:57287"/>
        <dbReference type="ChEBI" id="CHEBI:57379"/>
        <dbReference type="ChEBI" id="CHEBI:74151"/>
        <dbReference type="EC" id="2.3.1.225"/>
    </reaction>
</comment>
<dbReference type="GO" id="GO:0019706">
    <property type="term" value="F:protein-cysteine S-palmitoyltransferase activity"/>
    <property type="evidence" value="ECO:0007669"/>
    <property type="project" value="UniProtKB-EC"/>
</dbReference>
<evidence type="ECO:0000256" key="5">
    <source>
        <dbReference type="ARBA" id="ARBA00022989"/>
    </source>
</evidence>
<dbReference type="Proteomes" id="UP001489004">
    <property type="component" value="Unassembled WGS sequence"/>
</dbReference>
<feature type="domain" description="Palmitoyltransferase DHHC" evidence="9">
    <location>
        <begin position="92"/>
        <end position="243"/>
    </location>
</feature>
<keyword evidence="4 8" id="KW-0812">Transmembrane</keyword>